<protein>
    <submittedName>
        <fullName evidence="1">DEP domain-containing protein 1A</fullName>
    </submittedName>
</protein>
<organism evidence="1">
    <name type="scientific">Anthurium amnicola</name>
    <dbReference type="NCBI Taxonomy" id="1678845"/>
    <lineage>
        <taxon>Eukaryota</taxon>
        <taxon>Viridiplantae</taxon>
        <taxon>Streptophyta</taxon>
        <taxon>Embryophyta</taxon>
        <taxon>Tracheophyta</taxon>
        <taxon>Spermatophyta</taxon>
        <taxon>Magnoliopsida</taxon>
        <taxon>Liliopsida</taxon>
        <taxon>Araceae</taxon>
        <taxon>Pothoideae</taxon>
        <taxon>Potheae</taxon>
        <taxon>Anthurium</taxon>
    </lineage>
</organism>
<proteinExistence type="predicted"/>
<evidence type="ECO:0000313" key="1">
    <source>
        <dbReference type="EMBL" id="JAT61455.1"/>
    </source>
</evidence>
<reference evidence="1" key="1">
    <citation type="submission" date="2015-07" db="EMBL/GenBank/DDBJ databases">
        <title>Transcriptome Assembly of Anthurium amnicola.</title>
        <authorList>
            <person name="Suzuki J."/>
        </authorList>
    </citation>
    <scope>NUCLEOTIDE SEQUENCE</scope>
</reference>
<dbReference type="EMBL" id="GDJX01006481">
    <property type="protein sequence ID" value="JAT61455.1"/>
    <property type="molecule type" value="Transcribed_RNA"/>
</dbReference>
<gene>
    <name evidence="1" type="primary">depdc1a_0</name>
    <name evidence="1" type="ORF">g.109962</name>
</gene>
<name>A0A1D1Z3F5_9ARAE</name>
<dbReference type="AlphaFoldDB" id="A0A1D1Z3F5"/>
<sequence>MPLCNLPIPYVIRNSPRSGACSLYQRSFWSRIFSRQDPNRKRKNTPKLTSWSNACKRTYDRCFHQKPNHVMNNRLGISYHTSISLYKKGRYYVDNDTAHHTWTFERSDFTYSKHFHTFSTLDNFKPSTLKRQIDRRNRLYHQKLAVIPVEKRRYVYPRLLSKERPMYFKPIHHLKPFYYQRLHTRNLELFPFPCTPPKPQLPPKPVIKKEHLKTLVDWSPFPPADTFSDQRYKNLEPFFPEKPLYSPSGKTYYAPGSNEWCKYMIKSQKKHTNLLWQQGAQEHQEQGKFKQLQHKLQVDEERKARLNDIALTAATFGLLPTQVAHYQDRINHLTDYQFKIHQFFSVRFWASVSAPKLTLFDSCLKKLSKDTKAADAYSRLVTSSFSLKRSRETSIFSLHHNGHPKKIRFDDQGHTKSYSTLADLQRNSLIKF</sequence>
<accession>A0A1D1Z3F5</accession>